<proteinExistence type="predicted"/>
<keyword evidence="2" id="KW-1185">Reference proteome</keyword>
<protein>
    <submittedName>
        <fullName evidence="1">Uncharacterized protein</fullName>
    </submittedName>
</protein>
<dbReference type="Proteomes" id="UP000003639">
    <property type="component" value="Unassembled WGS sequence"/>
</dbReference>
<organism evidence="1 2">
    <name type="scientific">Pseudoflavonifractor capillosus ATCC 29799</name>
    <dbReference type="NCBI Taxonomy" id="411467"/>
    <lineage>
        <taxon>Bacteria</taxon>
        <taxon>Bacillati</taxon>
        <taxon>Bacillota</taxon>
        <taxon>Clostridia</taxon>
        <taxon>Eubacteriales</taxon>
        <taxon>Oscillospiraceae</taxon>
        <taxon>Pseudoflavonifractor</taxon>
    </lineage>
</organism>
<gene>
    <name evidence="1" type="ORF">BACCAP_03692</name>
</gene>
<evidence type="ECO:0000313" key="1">
    <source>
        <dbReference type="EMBL" id="EDM98485.1"/>
    </source>
</evidence>
<dbReference type="AlphaFoldDB" id="A6NZP0"/>
<feature type="non-terminal residue" evidence="1">
    <location>
        <position position="40"/>
    </location>
</feature>
<evidence type="ECO:0000313" key="2">
    <source>
        <dbReference type="Proteomes" id="UP000003639"/>
    </source>
</evidence>
<dbReference type="EMBL" id="AAXG02000033">
    <property type="protein sequence ID" value="EDM98485.1"/>
    <property type="molecule type" value="Genomic_DNA"/>
</dbReference>
<reference evidence="1 2" key="1">
    <citation type="submission" date="2007-04" db="EMBL/GenBank/DDBJ databases">
        <authorList>
            <person name="Fulton L."/>
            <person name="Clifton S."/>
            <person name="Fulton B."/>
            <person name="Xu J."/>
            <person name="Minx P."/>
            <person name="Pepin K.H."/>
            <person name="Johnson M."/>
            <person name="Thiruvilangam P."/>
            <person name="Bhonagiri V."/>
            <person name="Nash W.E."/>
            <person name="Mardis E.R."/>
            <person name="Wilson R.K."/>
        </authorList>
    </citation>
    <scope>NUCLEOTIDE SEQUENCE [LARGE SCALE GENOMIC DNA]</scope>
    <source>
        <strain evidence="1 2">ATCC 29799</strain>
    </source>
</reference>
<name>A6NZP0_9FIRM</name>
<reference evidence="1 2" key="2">
    <citation type="submission" date="2007-06" db="EMBL/GenBank/DDBJ databases">
        <title>Draft genome sequence of Pseudoflavonifractor capillosus ATCC 29799.</title>
        <authorList>
            <person name="Sudarsanam P."/>
            <person name="Ley R."/>
            <person name="Guruge J."/>
            <person name="Turnbaugh P.J."/>
            <person name="Mahowald M."/>
            <person name="Liep D."/>
            <person name="Gordon J."/>
        </authorList>
    </citation>
    <scope>NUCLEOTIDE SEQUENCE [LARGE SCALE GENOMIC DNA]</scope>
    <source>
        <strain evidence="1 2">ATCC 29799</strain>
    </source>
</reference>
<comment type="caution">
    <text evidence="1">The sequence shown here is derived from an EMBL/GenBank/DDBJ whole genome shotgun (WGS) entry which is preliminary data.</text>
</comment>
<sequence>MLTFEKVLEIFEDYLAQDMELEVYKSRYGYVCVSFNGSPP</sequence>
<accession>A6NZP0</accession>